<dbReference type="AlphaFoldDB" id="A0A1Y5YTD1"/>
<dbReference type="RefSeq" id="WP_088027138.1">
    <property type="nucleotide sequence ID" value="NZ_FWZD01000018.1"/>
</dbReference>
<organism evidence="3 4">
    <name type="scientific">Bacillus mobilis</name>
    <dbReference type="NCBI Taxonomy" id="2026190"/>
    <lineage>
        <taxon>Bacteria</taxon>
        <taxon>Bacillati</taxon>
        <taxon>Bacillota</taxon>
        <taxon>Bacilli</taxon>
        <taxon>Bacillales</taxon>
        <taxon>Bacillaceae</taxon>
        <taxon>Bacillus</taxon>
        <taxon>Bacillus cereus group</taxon>
    </lineage>
</organism>
<proteinExistence type="predicted"/>
<evidence type="ECO:0000256" key="2">
    <source>
        <dbReference type="SAM" id="Phobius"/>
    </source>
</evidence>
<sequence>MKNILKFVANYFAEVILFIHLVLVKLAPVHSYALWFTPKEFLAYTTAFSSFVAGHTGAVFGLLMLVGNIVLIVKLYKLQKKAGDVDKPKTRSERHQRSIK</sequence>
<evidence type="ECO:0000313" key="4">
    <source>
        <dbReference type="Proteomes" id="UP000194439"/>
    </source>
</evidence>
<dbReference type="Proteomes" id="UP000194439">
    <property type="component" value="Unassembled WGS sequence"/>
</dbReference>
<dbReference type="EMBL" id="FWZD01000018">
    <property type="protein sequence ID" value="SMD65692.1"/>
    <property type="molecule type" value="Genomic_DNA"/>
</dbReference>
<reference evidence="4" key="1">
    <citation type="submission" date="2017-04" db="EMBL/GenBank/DDBJ databases">
        <authorList>
            <person name="Criscuolo A."/>
        </authorList>
    </citation>
    <scope>NUCLEOTIDE SEQUENCE [LARGE SCALE GENOMIC DNA]</scope>
</reference>
<keyword evidence="2" id="KW-1133">Transmembrane helix</keyword>
<protein>
    <submittedName>
        <fullName evidence="3">Uncharacterized protein</fullName>
    </submittedName>
</protein>
<feature type="transmembrane region" description="Helical" evidence="2">
    <location>
        <begin position="47"/>
        <end position="73"/>
    </location>
</feature>
<feature type="region of interest" description="Disordered" evidence="1">
    <location>
        <begin position="81"/>
        <end position="100"/>
    </location>
</feature>
<feature type="transmembrane region" description="Helical" evidence="2">
    <location>
        <begin position="7"/>
        <end position="27"/>
    </location>
</feature>
<keyword evidence="2" id="KW-0472">Membrane</keyword>
<keyword evidence="2" id="KW-0812">Transmembrane</keyword>
<gene>
    <name evidence="3" type="ORF">BACERE00185_00061</name>
</gene>
<evidence type="ECO:0000256" key="1">
    <source>
        <dbReference type="SAM" id="MobiDB-lite"/>
    </source>
</evidence>
<name>A0A1Y5YTD1_9BACI</name>
<accession>A0A1Y5YTD1</accession>
<evidence type="ECO:0000313" key="3">
    <source>
        <dbReference type="EMBL" id="SMD65692.1"/>
    </source>
</evidence>